<feature type="domain" description="Protein kinase" evidence="1">
    <location>
        <begin position="174"/>
        <end position="478"/>
    </location>
</feature>
<dbReference type="SUPFAM" id="SSF56112">
    <property type="entry name" value="Protein kinase-like (PK-like)"/>
    <property type="match status" value="1"/>
</dbReference>
<dbReference type="GO" id="GO:0004672">
    <property type="term" value="F:protein kinase activity"/>
    <property type="evidence" value="ECO:0007669"/>
    <property type="project" value="InterPro"/>
</dbReference>
<keyword evidence="3" id="KW-1185">Reference proteome</keyword>
<sequence>MDAVSFGLAVFTCIGTLNDLMKKASDKVAAYTNASKEIPMLLKGVHHQCLKLRKDLEFLQHLKIEDTVDNTELIELQEDGLSKLERNAAKLARTLALNGRPSSREKLTYAFKYKPAVTKFHEEIQQWYARYSVSFYLLARVMAVHEYNTVGASQIMETVAGLKDARLRLLSKTMEKPEMLGSNGHEMDIPIRFTTATVSQNYAARQIVLDYVPAKFPEYAENARRDIQELASILSNFDPLSTGLLTCDHVAEVNVDDCQLFVLSFSFPPGLSQPCALRELLQRRPLKAIPINTRLVLATSLTTSVICMHAASFVHKNIRPETILIFDGPESTKNTFLIGFEFFRSNENQTQRRGDDSWTMAIYRHPKRQGLHPDSNYRMQHDIYSLGVCLLEIGLWECFVYYSFEDDDRGLPRDEVARPGDVFNVHPRSTPERPHELHARETKLRLENLARDRLPAYMGKKYTNVVLACLTCLEDPQFGRDLDNDNGLIIGTRFIKMVYQELQSISV</sequence>
<reference evidence="2" key="1">
    <citation type="journal article" date="2020" name="Stud. Mycol.">
        <title>101 Dothideomycetes genomes: a test case for predicting lifestyles and emergence of pathogens.</title>
        <authorList>
            <person name="Haridas S."/>
            <person name="Albert R."/>
            <person name="Binder M."/>
            <person name="Bloem J."/>
            <person name="Labutti K."/>
            <person name="Salamov A."/>
            <person name="Andreopoulos B."/>
            <person name="Baker S."/>
            <person name="Barry K."/>
            <person name="Bills G."/>
            <person name="Bluhm B."/>
            <person name="Cannon C."/>
            <person name="Castanera R."/>
            <person name="Culley D."/>
            <person name="Daum C."/>
            <person name="Ezra D."/>
            <person name="Gonzalez J."/>
            <person name="Henrissat B."/>
            <person name="Kuo A."/>
            <person name="Liang C."/>
            <person name="Lipzen A."/>
            <person name="Lutzoni F."/>
            <person name="Magnuson J."/>
            <person name="Mondo S."/>
            <person name="Nolan M."/>
            <person name="Ohm R."/>
            <person name="Pangilinan J."/>
            <person name="Park H.-J."/>
            <person name="Ramirez L."/>
            <person name="Alfaro M."/>
            <person name="Sun H."/>
            <person name="Tritt A."/>
            <person name="Yoshinaga Y."/>
            <person name="Zwiers L.-H."/>
            <person name="Turgeon B."/>
            <person name="Goodwin S."/>
            <person name="Spatafora J."/>
            <person name="Crous P."/>
            <person name="Grigoriev I."/>
        </authorList>
    </citation>
    <scope>NUCLEOTIDE SEQUENCE</scope>
    <source>
        <strain evidence="2">Tuck. ex Michener</strain>
    </source>
</reference>
<dbReference type="OrthoDB" id="1911848at2759"/>
<organism evidence="2 3">
    <name type="scientific">Viridothelium virens</name>
    <name type="common">Speckled blister lichen</name>
    <name type="synonym">Trypethelium virens</name>
    <dbReference type="NCBI Taxonomy" id="1048519"/>
    <lineage>
        <taxon>Eukaryota</taxon>
        <taxon>Fungi</taxon>
        <taxon>Dikarya</taxon>
        <taxon>Ascomycota</taxon>
        <taxon>Pezizomycotina</taxon>
        <taxon>Dothideomycetes</taxon>
        <taxon>Dothideomycetes incertae sedis</taxon>
        <taxon>Trypetheliales</taxon>
        <taxon>Trypetheliaceae</taxon>
        <taxon>Viridothelium</taxon>
    </lineage>
</organism>
<gene>
    <name evidence="2" type="ORF">EV356DRAFT_501058</name>
</gene>
<evidence type="ECO:0000313" key="2">
    <source>
        <dbReference type="EMBL" id="KAF2234828.1"/>
    </source>
</evidence>
<dbReference type="PROSITE" id="PS50011">
    <property type="entry name" value="PROTEIN_KINASE_DOM"/>
    <property type="match status" value="1"/>
</dbReference>
<name>A0A6A6HAJ6_VIRVR</name>
<accession>A0A6A6HAJ6</accession>
<dbReference type="EMBL" id="ML991795">
    <property type="protein sequence ID" value="KAF2234828.1"/>
    <property type="molecule type" value="Genomic_DNA"/>
</dbReference>
<evidence type="ECO:0000259" key="1">
    <source>
        <dbReference type="PROSITE" id="PS50011"/>
    </source>
</evidence>
<dbReference type="PANTHER" id="PTHR37542">
    <property type="entry name" value="HELO DOMAIN-CONTAINING PROTEIN-RELATED"/>
    <property type="match status" value="1"/>
</dbReference>
<dbReference type="GO" id="GO:0005524">
    <property type="term" value="F:ATP binding"/>
    <property type="evidence" value="ECO:0007669"/>
    <property type="project" value="InterPro"/>
</dbReference>
<dbReference type="InterPro" id="IPR011009">
    <property type="entry name" value="Kinase-like_dom_sf"/>
</dbReference>
<dbReference type="PANTHER" id="PTHR37542:SF3">
    <property type="entry name" value="PRION-INHIBITION AND PROPAGATION HELO DOMAIN-CONTAINING PROTEIN"/>
    <property type="match status" value="1"/>
</dbReference>
<dbReference type="AlphaFoldDB" id="A0A6A6HAJ6"/>
<proteinExistence type="predicted"/>
<evidence type="ECO:0000313" key="3">
    <source>
        <dbReference type="Proteomes" id="UP000800092"/>
    </source>
</evidence>
<dbReference type="Proteomes" id="UP000800092">
    <property type="component" value="Unassembled WGS sequence"/>
</dbReference>
<dbReference type="InterPro" id="IPR000719">
    <property type="entry name" value="Prot_kinase_dom"/>
</dbReference>
<protein>
    <recommendedName>
        <fullName evidence="1">Protein kinase domain-containing protein</fullName>
    </recommendedName>
</protein>
<dbReference type="Gene3D" id="1.10.510.10">
    <property type="entry name" value="Transferase(Phosphotransferase) domain 1"/>
    <property type="match status" value="1"/>
</dbReference>